<evidence type="ECO:0000259" key="7">
    <source>
        <dbReference type="Pfam" id="PF00892"/>
    </source>
</evidence>
<name>A0A2X2CMH0_PSELU</name>
<dbReference type="AlphaFoldDB" id="A0A2X2CMH0"/>
<evidence type="ECO:0000256" key="6">
    <source>
        <dbReference type="SAM" id="Phobius"/>
    </source>
</evidence>
<keyword evidence="11" id="KW-1185">Reference proteome</keyword>
<dbReference type="PANTHER" id="PTHR32322">
    <property type="entry name" value="INNER MEMBRANE TRANSPORTER"/>
    <property type="match status" value="1"/>
</dbReference>
<dbReference type="EMBL" id="UAUF01000013">
    <property type="protein sequence ID" value="SPZ09862.1"/>
    <property type="molecule type" value="Genomic_DNA"/>
</dbReference>
<feature type="transmembrane region" description="Helical" evidence="6">
    <location>
        <begin position="71"/>
        <end position="91"/>
    </location>
</feature>
<dbReference type="EMBL" id="JADMCD010000001">
    <property type="protein sequence ID" value="MBF8639216.1"/>
    <property type="molecule type" value="Genomic_DNA"/>
</dbReference>
<organism evidence="9 10">
    <name type="scientific">Pseudomonas luteola</name>
    <dbReference type="NCBI Taxonomy" id="47886"/>
    <lineage>
        <taxon>Bacteria</taxon>
        <taxon>Pseudomonadati</taxon>
        <taxon>Pseudomonadota</taxon>
        <taxon>Gammaproteobacteria</taxon>
        <taxon>Pseudomonadales</taxon>
        <taxon>Pseudomonadaceae</taxon>
        <taxon>Pseudomonas</taxon>
    </lineage>
</organism>
<keyword evidence="5 6" id="KW-0472">Membrane</keyword>
<keyword evidence="9" id="KW-0378">Hydrolase</keyword>
<evidence type="ECO:0000313" key="9">
    <source>
        <dbReference type="EMBL" id="SPZ09862.1"/>
    </source>
</evidence>
<feature type="transmembrane region" description="Helical" evidence="6">
    <location>
        <begin position="243"/>
        <end position="259"/>
    </location>
</feature>
<dbReference type="SUPFAM" id="SSF103481">
    <property type="entry name" value="Multidrug resistance efflux transporter EmrE"/>
    <property type="match status" value="2"/>
</dbReference>
<keyword evidence="3 6" id="KW-0812">Transmembrane</keyword>
<evidence type="ECO:0000256" key="3">
    <source>
        <dbReference type="ARBA" id="ARBA00022692"/>
    </source>
</evidence>
<reference evidence="9 10" key="1">
    <citation type="submission" date="2018-06" db="EMBL/GenBank/DDBJ databases">
        <authorList>
            <consortium name="Pathogen Informatics"/>
            <person name="Doyle S."/>
        </authorList>
    </citation>
    <scope>NUCLEOTIDE SEQUENCE [LARGE SCALE GENOMIC DNA]</scope>
    <source>
        <strain evidence="9 10">NCTC11842</strain>
    </source>
</reference>
<dbReference type="InterPro" id="IPR000620">
    <property type="entry name" value="EamA_dom"/>
</dbReference>
<evidence type="ECO:0000313" key="11">
    <source>
        <dbReference type="Proteomes" id="UP000626180"/>
    </source>
</evidence>
<feature type="transmembrane region" description="Helical" evidence="6">
    <location>
        <begin position="97"/>
        <end position="116"/>
    </location>
</feature>
<evidence type="ECO:0000256" key="4">
    <source>
        <dbReference type="ARBA" id="ARBA00022989"/>
    </source>
</evidence>
<dbReference type="InterPro" id="IPR037185">
    <property type="entry name" value="EmrE-like"/>
</dbReference>
<evidence type="ECO:0000313" key="10">
    <source>
        <dbReference type="Proteomes" id="UP000250443"/>
    </source>
</evidence>
<feature type="transmembrane region" description="Helical" evidence="6">
    <location>
        <begin position="149"/>
        <end position="169"/>
    </location>
</feature>
<feature type="transmembrane region" description="Helical" evidence="6">
    <location>
        <begin position="265"/>
        <end position="282"/>
    </location>
</feature>
<feature type="transmembrane region" description="Helical" evidence="6">
    <location>
        <begin position="125"/>
        <end position="143"/>
    </location>
</feature>
<dbReference type="Proteomes" id="UP000626180">
    <property type="component" value="Unassembled WGS sequence"/>
</dbReference>
<gene>
    <name evidence="8" type="ORF">IRZ65_00785</name>
    <name evidence="9" type="ORF">NCTC11842_03446</name>
</gene>
<comment type="similarity">
    <text evidence="2">Belongs to the EamA transporter family.</text>
</comment>
<proteinExistence type="inferred from homology"/>
<evidence type="ECO:0000313" key="8">
    <source>
        <dbReference type="EMBL" id="MBF8639216.1"/>
    </source>
</evidence>
<keyword evidence="4 6" id="KW-1133">Transmembrane helix</keyword>
<dbReference type="Proteomes" id="UP000250443">
    <property type="component" value="Unassembled WGS sequence"/>
</dbReference>
<evidence type="ECO:0000256" key="2">
    <source>
        <dbReference type="ARBA" id="ARBA00007362"/>
    </source>
</evidence>
<reference evidence="8 11" key="2">
    <citation type="submission" date="2020-10" db="EMBL/GenBank/DDBJ databases">
        <title>Genome sequences of Pseudomonas isolates.</title>
        <authorList>
            <person name="Wessels L."/>
            <person name="Reich F."/>
            <person name="Hammerl J."/>
        </authorList>
    </citation>
    <scope>NUCLEOTIDE SEQUENCE [LARGE SCALE GENOMIC DNA]</scope>
    <source>
        <strain evidence="8 11">20-MO00624-0</strain>
    </source>
</reference>
<feature type="transmembrane region" description="Helical" evidence="6">
    <location>
        <begin position="39"/>
        <end position="59"/>
    </location>
</feature>
<evidence type="ECO:0000256" key="5">
    <source>
        <dbReference type="ARBA" id="ARBA00023136"/>
    </source>
</evidence>
<dbReference type="PANTHER" id="PTHR32322:SF2">
    <property type="entry name" value="EAMA DOMAIN-CONTAINING PROTEIN"/>
    <property type="match status" value="1"/>
</dbReference>
<feature type="transmembrane region" description="Helical" evidence="6">
    <location>
        <begin position="213"/>
        <end position="231"/>
    </location>
</feature>
<evidence type="ECO:0000256" key="1">
    <source>
        <dbReference type="ARBA" id="ARBA00004141"/>
    </source>
</evidence>
<dbReference type="GO" id="GO:0016020">
    <property type="term" value="C:membrane"/>
    <property type="evidence" value="ECO:0007669"/>
    <property type="project" value="UniProtKB-SubCell"/>
</dbReference>
<sequence>MLGSLRTLLVANSATGLFVLLWSSGALFAHVGVTHAPAFAFLLLRFLIAFTVLLLMGLWRRRWLPSPGSRSRVALTGALLIGGYSICYLLALDKGVTPGVLATLLGVQPILTLVLVERRLSPRRLAGLLLALGGLSLLVYRSLAMAHLSLSGVLYALAALLCMSIGAILQKGLSQPPADVLPLQVGISLVLCLLFVPFQPIRFELSSELVTSVLWMAVVISVLAQFLFYRLVQAGNLVNVTSLFYLVPLVTTLLDYLILGHRVDAQGGMGMVAILIGLVLVFRQNKPTNN</sequence>
<dbReference type="InterPro" id="IPR050638">
    <property type="entry name" value="AA-Vitamin_Transporters"/>
</dbReference>
<feature type="domain" description="EamA" evidence="7">
    <location>
        <begin position="151"/>
        <end position="282"/>
    </location>
</feature>
<protein>
    <submittedName>
        <fullName evidence="8">DMT family transporter</fullName>
    </submittedName>
    <submittedName>
        <fullName evidence="9">Membrane-associated, metal-dependent hydrolase</fullName>
    </submittedName>
</protein>
<dbReference type="RefSeq" id="WP_010797487.1">
    <property type="nucleotide sequence ID" value="NZ_FQYS01000010.1"/>
</dbReference>
<accession>A0A2X2CMH0</accession>
<dbReference type="GO" id="GO:0016787">
    <property type="term" value="F:hydrolase activity"/>
    <property type="evidence" value="ECO:0007669"/>
    <property type="project" value="UniProtKB-KW"/>
</dbReference>
<dbReference type="Pfam" id="PF00892">
    <property type="entry name" value="EamA"/>
    <property type="match status" value="2"/>
</dbReference>
<feature type="domain" description="EamA" evidence="7">
    <location>
        <begin position="18"/>
        <end position="139"/>
    </location>
</feature>
<comment type="subcellular location">
    <subcellularLocation>
        <location evidence="1">Membrane</location>
        <topology evidence="1">Multi-pass membrane protein</topology>
    </subcellularLocation>
</comment>
<feature type="transmembrane region" description="Helical" evidence="6">
    <location>
        <begin position="181"/>
        <end position="201"/>
    </location>
</feature>